<dbReference type="RefSeq" id="WP_117201700.1">
    <property type="nucleotide sequence ID" value="NZ_JBHTBK010000023.1"/>
</dbReference>
<dbReference type="Gene3D" id="2.30.30.40">
    <property type="entry name" value="SH3 Domains"/>
    <property type="match status" value="1"/>
</dbReference>
<evidence type="ECO:0000259" key="5">
    <source>
        <dbReference type="PROSITE" id="PS50851"/>
    </source>
</evidence>
<dbReference type="PANTHER" id="PTHR22617:SF45">
    <property type="entry name" value="CHEMOTAXIS PROTEIN CHEW"/>
    <property type="match status" value="1"/>
</dbReference>
<evidence type="ECO:0000313" key="6">
    <source>
        <dbReference type="EMBL" id="RFP62025.1"/>
    </source>
</evidence>
<dbReference type="AlphaFoldDB" id="A0A372DR23"/>
<feature type="domain" description="CheW-like" evidence="5">
    <location>
        <begin position="12"/>
        <end position="153"/>
    </location>
</feature>
<dbReference type="PROSITE" id="PS50851">
    <property type="entry name" value="CHEW"/>
    <property type="match status" value="1"/>
</dbReference>
<dbReference type="InterPro" id="IPR002545">
    <property type="entry name" value="CheW-lke_dom"/>
</dbReference>
<dbReference type="InterPro" id="IPR036061">
    <property type="entry name" value="CheW-like_dom_sf"/>
</dbReference>
<evidence type="ECO:0000256" key="1">
    <source>
        <dbReference type="ARBA" id="ARBA00004496"/>
    </source>
</evidence>
<dbReference type="FunFam" id="2.40.50.180:FF:000002">
    <property type="entry name" value="Chemotaxis protein CheW"/>
    <property type="match status" value="1"/>
</dbReference>
<evidence type="ECO:0000256" key="2">
    <source>
        <dbReference type="ARBA" id="ARBA00021483"/>
    </source>
</evidence>
<dbReference type="CDD" id="cd00732">
    <property type="entry name" value="CheW"/>
    <property type="match status" value="1"/>
</dbReference>
<dbReference type="GO" id="GO:0007165">
    <property type="term" value="P:signal transduction"/>
    <property type="evidence" value="ECO:0007669"/>
    <property type="project" value="InterPro"/>
</dbReference>
<accession>A0A372DR23</accession>
<dbReference type="SUPFAM" id="SSF50341">
    <property type="entry name" value="CheW-like"/>
    <property type="match status" value="1"/>
</dbReference>
<sequence>MSTPAATDTAPACEYLTFTLGAEEYGVDILKVQEIRGYDTVTRLPEAPDYIKGVINLRGLIVPVVDMRVKFGLEHAEYGPTTVMIVLNVGQRVVGMVVDAVSDVLQLDAARVSAVPDLAGSAIDRKFLTGIGLVDERMLILIDIERLMTSAEMGLVAEALDALETEAA</sequence>
<dbReference type="Proteomes" id="UP000262917">
    <property type="component" value="Unassembled WGS sequence"/>
</dbReference>
<dbReference type="PANTHER" id="PTHR22617">
    <property type="entry name" value="CHEMOTAXIS SENSOR HISTIDINE KINASE-RELATED"/>
    <property type="match status" value="1"/>
</dbReference>
<dbReference type="EMBL" id="QVPD01000002">
    <property type="protein sequence ID" value="RFP62025.1"/>
    <property type="molecule type" value="Genomic_DNA"/>
</dbReference>
<name>A0A372DR23_9GAMM</name>
<comment type="caution">
    <text evidence="6">The sequence shown here is derived from an EMBL/GenBank/DDBJ whole genome shotgun (WGS) entry which is preliminary data.</text>
</comment>
<evidence type="ECO:0000256" key="3">
    <source>
        <dbReference type="ARBA" id="ARBA00022490"/>
    </source>
</evidence>
<organism evidence="6 7">
    <name type="scientific">Cognatiluteimonas weifangensis</name>
    <dbReference type="NCBI Taxonomy" id="2303539"/>
    <lineage>
        <taxon>Bacteria</taxon>
        <taxon>Pseudomonadati</taxon>
        <taxon>Pseudomonadota</taxon>
        <taxon>Gammaproteobacteria</taxon>
        <taxon>Lysobacterales</taxon>
        <taxon>Lysobacteraceae</taxon>
        <taxon>Cognatiluteimonas</taxon>
    </lineage>
</organism>
<dbReference type="Pfam" id="PF01584">
    <property type="entry name" value="CheW"/>
    <property type="match status" value="1"/>
</dbReference>
<keyword evidence="4" id="KW-0145">Chemotaxis</keyword>
<reference evidence="6 7" key="1">
    <citation type="submission" date="2018-08" db="EMBL/GenBank/DDBJ databases">
        <title>Lysobacter weifangensis sp. nov., a new member of the family 'Xanthomonadaceae', isolated from soil in a farmland.</title>
        <authorList>
            <person name="Zhao H."/>
        </authorList>
    </citation>
    <scope>NUCLEOTIDE SEQUENCE [LARGE SCALE GENOMIC DNA]</scope>
    <source>
        <strain evidence="6 7">WF-2</strain>
    </source>
</reference>
<dbReference type="InterPro" id="IPR039315">
    <property type="entry name" value="CheW"/>
</dbReference>
<dbReference type="SMART" id="SM00260">
    <property type="entry name" value="CheW"/>
    <property type="match status" value="1"/>
</dbReference>
<dbReference type="OrthoDB" id="9790406at2"/>
<gene>
    <name evidence="6" type="ORF">D0Y53_02945</name>
</gene>
<comment type="subcellular location">
    <subcellularLocation>
        <location evidence="1">Cytoplasm</location>
    </subcellularLocation>
</comment>
<keyword evidence="3" id="KW-0963">Cytoplasm</keyword>
<dbReference type="GO" id="GO:0005829">
    <property type="term" value="C:cytosol"/>
    <property type="evidence" value="ECO:0007669"/>
    <property type="project" value="TreeGrafter"/>
</dbReference>
<evidence type="ECO:0000313" key="7">
    <source>
        <dbReference type="Proteomes" id="UP000262917"/>
    </source>
</evidence>
<proteinExistence type="predicted"/>
<keyword evidence="7" id="KW-1185">Reference proteome</keyword>
<evidence type="ECO:0000256" key="4">
    <source>
        <dbReference type="ARBA" id="ARBA00022500"/>
    </source>
</evidence>
<dbReference type="Gene3D" id="2.40.50.180">
    <property type="entry name" value="CheA-289, Domain 4"/>
    <property type="match status" value="1"/>
</dbReference>
<dbReference type="GO" id="GO:0006935">
    <property type="term" value="P:chemotaxis"/>
    <property type="evidence" value="ECO:0007669"/>
    <property type="project" value="UniProtKB-KW"/>
</dbReference>
<protein>
    <recommendedName>
        <fullName evidence="2">Chemotaxis protein CheW</fullName>
    </recommendedName>
</protein>